<sequence>MQPMKWILQYLCEHPDEFVESRNEIIYNLDPDLPATFYLLMHTLREALLVDKDQCHFEALPSLIDNLYEVEEKRMNYVCMVRKKKLRCECLKEDSNALEKRVEHIIVALKREIMLQEIQKTPFNATKCIAALQFLFPLSPNDGIGGPLHPRPNYLKPLKYTDSPRTVLHELIIEAEEATKDEADKRRKRRSSTRTRSPSPSPARADCLDPLAKCEALQRQKEQIGWQSIRKSLASYLDTVDRHVKEMEAALFPLKQEYKNMGISEGECVLDRVGLVVFFRVALLRCVIWTCPIQLTSHPPLDPQIRPTHLCPPFSDLPYLSPLPCGHPRSRLPFDGPTDDVAHPAVPERHDAQEAWRARLRGRRRLRLHLVVRQPAHQTLQARERRGRRGTHSAHSAHSRQCHTAAGY</sequence>
<evidence type="ECO:0000313" key="3">
    <source>
        <dbReference type="Proteomes" id="UP000274822"/>
    </source>
</evidence>
<evidence type="ECO:0000313" key="2">
    <source>
        <dbReference type="EMBL" id="RUS33726.1"/>
    </source>
</evidence>
<reference evidence="2 3" key="1">
    <citation type="journal article" date="2018" name="New Phytol.">
        <title>Phylogenomics of Endogonaceae and evolution of mycorrhizas within Mucoromycota.</title>
        <authorList>
            <person name="Chang Y."/>
            <person name="Desiro A."/>
            <person name="Na H."/>
            <person name="Sandor L."/>
            <person name="Lipzen A."/>
            <person name="Clum A."/>
            <person name="Barry K."/>
            <person name="Grigoriev I.V."/>
            <person name="Martin F.M."/>
            <person name="Stajich J.E."/>
            <person name="Smith M.E."/>
            <person name="Bonito G."/>
            <person name="Spatafora J.W."/>
        </authorList>
    </citation>
    <scope>NUCLEOTIDE SEQUENCE [LARGE SCALE GENOMIC DNA]</scope>
    <source>
        <strain evidence="2 3">AD002</strain>
    </source>
</reference>
<organism evidence="2 3">
    <name type="scientific">Jimgerdemannia flammicorona</name>
    <dbReference type="NCBI Taxonomy" id="994334"/>
    <lineage>
        <taxon>Eukaryota</taxon>
        <taxon>Fungi</taxon>
        <taxon>Fungi incertae sedis</taxon>
        <taxon>Mucoromycota</taxon>
        <taxon>Mucoromycotina</taxon>
        <taxon>Endogonomycetes</taxon>
        <taxon>Endogonales</taxon>
        <taxon>Endogonaceae</taxon>
        <taxon>Jimgerdemannia</taxon>
    </lineage>
</organism>
<feature type="region of interest" description="Disordered" evidence="1">
    <location>
        <begin position="179"/>
        <end position="204"/>
    </location>
</feature>
<gene>
    <name evidence="2" type="ORF">BC938DRAFT_484229</name>
</gene>
<dbReference type="Proteomes" id="UP000274822">
    <property type="component" value="Unassembled WGS sequence"/>
</dbReference>
<feature type="compositionally biased region" description="Basic residues" evidence="1">
    <location>
        <begin position="385"/>
        <end position="401"/>
    </location>
</feature>
<accession>A0A433QVE3</accession>
<feature type="compositionally biased region" description="Low complexity" evidence="1">
    <location>
        <begin position="194"/>
        <end position="204"/>
    </location>
</feature>
<protein>
    <submittedName>
        <fullName evidence="2">Uncharacterized protein</fullName>
    </submittedName>
</protein>
<proteinExistence type="predicted"/>
<name>A0A433QVE3_9FUNG</name>
<dbReference type="AlphaFoldDB" id="A0A433QVE3"/>
<dbReference type="EMBL" id="RBNJ01000984">
    <property type="protein sequence ID" value="RUS33726.1"/>
    <property type="molecule type" value="Genomic_DNA"/>
</dbReference>
<comment type="caution">
    <text evidence="2">The sequence shown here is derived from an EMBL/GenBank/DDBJ whole genome shotgun (WGS) entry which is preliminary data.</text>
</comment>
<feature type="region of interest" description="Disordered" evidence="1">
    <location>
        <begin position="377"/>
        <end position="408"/>
    </location>
</feature>
<keyword evidence="3" id="KW-1185">Reference proteome</keyword>
<evidence type="ECO:0000256" key="1">
    <source>
        <dbReference type="SAM" id="MobiDB-lite"/>
    </source>
</evidence>